<comment type="caution">
    <text evidence="9">The sequence shown here is derived from an EMBL/GenBank/DDBJ whole genome shotgun (WGS) entry which is preliminary data.</text>
</comment>
<feature type="transmembrane region" description="Helical" evidence="8">
    <location>
        <begin position="191"/>
        <end position="209"/>
    </location>
</feature>
<reference evidence="9 10" key="1">
    <citation type="submission" date="2017-04" db="EMBL/GenBank/DDBJ databases">
        <authorList>
            <person name="Varghese N."/>
            <person name="Submissions S."/>
        </authorList>
    </citation>
    <scope>NUCLEOTIDE SEQUENCE [LARGE SCALE GENOMIC DNA]</scope>
    <source>
        <strain evidence="9 10">J12</strain>
    </source>
</reference>
<dbReference type="RefSeq" id="WP_028537987.1">
    <property type="nucleotide sequence ID" value="NZ_FXAE01000004.1"/>
</dbReference>
<organism evidence="9 10">
    <name type="scientific">Paenibacillus barengoltzii J12</name>
    <dbReference type="NCBI Taxonomy" id="935846"/>
    <lineage>
        <taxon>Bacteria</taxon>
        <taxon>Bacillati</taxon>
        <taxon>Bacillota</taxon>
        <taxon>Bacilli</taxon>
        <taxon>Bacillales</taxon>
        <taxon>Paenibacillaceae</taxon>
        <taxon>Paenibacillus</taxon>
    </lineage>
</organism>
<feature type="transmembrane region" description="Helical" evidence="8">
    <location>
        <begin position="116"/>
        <end position="138"/>
    </location>
</feature>
<evidence type="ECO:0000256" key="7">
    <source>
        <dbReference type="ARBA" id="ARBA00023136"/>
    </source>
</evidence>
<keyword evidence="4" id="KW-0309">Germination</keyword>
<evidence type="ECO:0000256" key="8">
    <source>
        <dbReference type="SAM" id="Phobius"/>
    </source>
</evidence>
<feature type="transmembrane region" description="Helical" evidence="8">
    <location>
        <begin position="273"/>
        <end position="295"/>
    </location>
</feature>
<name>A0ABY1LU28_9BACL</name>
<comment type="subcellular location">
    <subcellularLocation>
        <location evidence="1">Membrane</location>
        <topology evidence="1">Multi-pass membrane protein</topology>
    </subcellularLocation>
</comment>
<feature type="transmembrane region" description="Helical" evidence="8">
    <location>
        <begin position="145"/>
        <end position="171"/>
    </location>
</feature>
<dbReference type="Proteomes" id="UP000192939">
    <property type="component" value="Unassembled WGS sequence"/>
</dbReference>
<sequence>MESPPIQDRFKVSDFYVMVLIHSSQYGLSYLSMPTPAIQWAGQDVWISVLISAISVHLIIFLMYRILTRRNADLIQIHQQLLGKWTGHVFNLLFLCYFMVTAAFQVSSYIKLVQAWLFPEISGWVLGFVIFLLVYYIVSGGIRTIAGICAFTLTTQVLVLTLVFSAPYFHFRNLTPIFEHTVAELIKASKPITFSYMGFELLFFYYIFVKNAPKSQRWAHAGNAATTVTYLLSMFLSILLFKPEQLAKEIWPVMTKFKFVQLPFLERFEFMGAAIHVFRVMPIVCLCLWSAARILKSVSNMKQKHAVPVILIIVLAIFCIISSDEIMEKIQTILSNFSLYLLYGYIPLLYILHLIRSKAGKVS</sequence>
<evidence type="ECO:0000256" key="2">
    <source>
        <dbReference type="ARBA" id="ARBA00007998"/>
    </source>
</evidence>
<dbReference type="PANTHER" id="PTHR34975">
    <property type="entry name" value="SPORE GERMINATION PROTEIN A2"/>
    <property type="match status" value="1"/>
</dbReference>
<proteinExistence type="inferred from homology"/>
<gene>
    <name evidence="9" type="ORF">SAMN02744124_00684</name>
</gene>
<feature type="transmembrane region" description="Helical" evidence="8">
    <location>
        <begin position="45"/>
        <end position="67"/>
    </location>
</feature>
<evidence type="ECO:0000256" key="5">
    <source>
        <dbReference type="ARBA" id="ARBA00022692"/>
    </source>
</evidence>
<feature type="transmembrane region" description="Helical" evidence="8">
    <location>
        <begin position="333"/>
        <end position="355"/>
    </location>
</feature>
<evidence type="ECO:0000313" key="9">
    <source>
        <dbReference type="EMBL" id="SME99177.1"/>
    </source>
</evidence>
<feature type="transmembrane region" description="Helical" evidence="8">
    <location>
        <begin position="221"/>
        <end position="241"/>
    </location>
</feature>
<dbReference type="PANTHER" id="PTHR34975:SF2">
    <property type="entry name" value="SPORE GERMINATION PROTEIN A2"/>
    <property type="match status" value="1"/>
</dbReference>
<dbReference type="NCBIfam" id="TIGR00912">
    <property type="entry name" value="2A0309"/>
    <property type="match status" value="1"/>
</dbReference>
<keyword evidence="7 8" id="KW-0472">Membrane</keyword>
<evidence type="ECO:0000256" key="1">
    <source>
        <dbReference type="ARBA" id="ARBA00004141"/>
    </source>
</evidence>
<dbReference type="InterPro" id="IPR004761">
    <property type="entry name" value="Spore_GerAB"/>
</dbReference>
<keyword evidence="10" id="KW-1185">Reference proteome</keyword>
<dbReference type="Gene3D" id="1.20.1740.10">
    <property type="entry name" value="Amino acid/polyamine transporter I"/>
    <property type="match status" value="1"/>
</dbReference>
<dbReference type="Pfam" id="PF03845">
    <property type="entry name" value="Spore_permease"/>
    <property type="match status" value="1"/>
</dbReference>
<evidence type="ECO:0000256" key="6">
    <source>
        <dbReference type="ARBA" id="ARBA00022989"/>
    </source>
</evidence>
<feature type="transmembrane region" description="Helical" evidence="8">
    <location>
        <begin position="88"/>
        <end position="110"/>
    </location>
</feature>
<keyword evidence="3" id="KW-0813">Transport</keyword>
<dbReference type="EMBL" id="FXAE01000004">
    <property type="protein sequence ID" value="SME99177.1"/>
    <property type="molecule type" value="Genomic_DNA"/>
</dbReference>
<feature type="transmembrane region" description="Helical" evidence="8">
    <location>
        <begin position="307"/>
        <end position="327"/>
    </location>
</feature>
<evidence type="ECO:0000313" key="10">
    <source>
        <dbReference type="Proteomes" id="UP000192939"/>
    </source>
</evidence>
<accession>A0ABY1LU28</accession>
<keyword evidence="6 8" id="KW-1133">Transmembrane helix</keyword>
<evidence type="ECO:0000256" key="3">
    <source>
        <dbReference type="ARBA" id="ARBA00022448"/>
    </source>
</evidence>
<evidence type="ECO:0000256" key="4">
    <source>
        <dbReference type="ARBA" id="ARBA00022544"/>
    </source>
</evidence>
<comment type="similarity">
    <text evidence="2">Belongs to the amino acid-polyamine-organocation (APC) superfamily. Spore germination protein (SGP) (TC 2.A.3.9) family.</text>
</comment>
<keyword evidence="5 8" id="KW-0812">Transmembrane</keyword>
<protein>
    <submittedName>
        <fullName evidence="9">Spore germination protein (Amino acid permease)</fullName>
    </submittedName>
</protein>